<organism evidence="1 2">
    <name type="scientific">Hyalangium rubrum</name>
    <dbReference type="NCBI Taxonomy" id="3103134"/>
    <lineage>
        <taxon>Bacteria</taxon>
        <taxon>Pseudomonadati</taxon>
        <taxon>Myxococcota</taxon>
        <taxon>Myxococcia</taxon>
        <taxon>Myxococcales</taxon>
        <taxon>Cystobacterineae</taxon>
        <taxon>Archangiaceae</taxon>
        <taxon>Hyalangium</taxon>
    </lineage>
</organism>
<gene>
    <name evidence="1" type="ORF">SYV04_02340</name>
</gene>
<evidence type="ECO:0000313" key="1">
    <source>
        <dbReference type="EMBL" id="MDY7225196.1"/>
    </source>
</evidence>
<dbReference type="RefSeq" id="WP_321543913.1">
    <property type="nucleotide sequence ID" value="NZ_JAXIVS010000001.1"/>
</dbReference>
<evidence type="ECO:0000313" key="2">
    <source>
        <dbReference type="Proteomes" id="UP001291309"/>
    </source>
</evidence>
<dbReference type="Pfam" id="PF11387">
    <property type="entry name" value="DUF2795"/>
    <property type="match status" value="1"/>
</dbReference>
<protein>
    <submittedName>
        <fullName evidence="1">DUF2795 domain-containing protein</fullName>
    </submittedName>
</protein>
<keyword evidence="2" id="KW-1185">Reference proteome</keyword>
<accession>A0ABU5GVX9</accession>
<name>A0ABU5GVX9_9BACT</name>
<proteinExistence type="predicted"/>
<comment type="caution">
    <text evidence="1">The sequence shown here is derived from an EMBL/GenBank/DDBJ whole genome shotgun (WGS) entry which is preliminary data.</text>
</comment>
<dbReference type="InterPro" id="IPR021527">
    <property type="entry name" value="DUF2795"/>
</dbReference>
<reference evidence="1 2" key="1">
    <citation type="submission" date="2023-12" db="EMBL/GenBank/DDBJ databases">
        <title>the genome sequence of Hyalangium sp. s54d21.</title>
        <authorList>
            <person name="Zhang X."/>
        </authorList>
    </citation>
    <scope>NUCLEOTIDE SEQUENCE [LARGE SCALE GENOMIC DNA]</scope>
    <source>
        <strain evidence="2">s54d21</strain>
    </source>
</reference>
<sequence>MEARAKPLLAPPTSGLREALQGAVFPLSAQQLTRVAQENGAPAAVLTLLGGLPGGEFRSLEAVESHVSHG</sequence>
<dbReference type="EMBL" id="JAXIVS010000001">
    <property type="protein sequence ID" value="MDY7225196.1"/>
    <property type="molecule type" value="Genomic_DNA"/>
</dbReference>
<dbReference type="Proteomes" id="UP001291309">
    <property type="component" value="Unassembled WGS sequence"/>
</dbReference>